<feature type="signal peptide" evidence="1">
    <location>
        <begin position="1"/>
        <end position="23"/>
    </location>
</feature>
<gene>
    <name evidence="2" type="ORF">FAZ69_27250</name>
</gene>
<organism evidence="2 3">
    <name type="scientific">Trinickia terrae</name>
    <dbReference type="NCBI Taxonomy" id="2571161"/>
    <lineage>
        <taxon>Bacteria</taxon>
        <taxon>Pseudomonadati</taxon>
        <taxon>Pseudomonadota</taxon>
        <taxon>Betaproteobacteria</taxon>
        <taxon>Burkholderiales</taxon>
        <taxon>Burkholderiaceae</taxon>
        <taxon>Trinickia</taxon>
    </lineage>
</organism>
<comment type="caution">
    <text evidence="2">The sequence shown here is derived from an EMBL/GenBank/DDBJ whole genome shotgun (WGS) entry which is preliminary data.</text>
</comment>
<name>A0A4U1HNA0_9BURK</name>
<keyword evidence="1" id="KW-0732">Signal</keyword>
<evidence type="ECO:0000313" key="2">
    <source>
        <dbReference type="EMBL" id="TKC81663.1"/>
    </source>
</evidence>
<keyword evidence="3" id="KW-1185">Reference proteome</keyword>
<dbReference type="RefSeq" id="WP_136898204.1">
    <property type="nucleotide sequence ID" value="NZ_SWJE01000017.1"/>
</dbReference>
<dbReference type="OrthoDB" id="6170015at2"/>
<reference evidence="2 3" key="1">
    <citation type="submission" date="2019-04" db="EMBL/GenBank/DDBJ databases">
        <title>Trinickia sp. 7GSK02, isolated from subtropical forest soil.</title>
        <authorList>
            <person name="Gao Z.-H."/>
            <person name="Qiu L.-H."/>
        </authorList>
    </citation>
    <scope>NUCLEOTIDE SEQUENCE [LARGE SCALE GENOMIC DNA]</scope>
    <source>
        <strain evidence="2 3">7GSK02</strain>
    </source>
</reference>
<dbReference type="Proteomes" id="UP000305539">
    <property type="component" value="Unassembled WGS sequence"/>
</dbReference>
<proteinExistence type="predicted"/>
<protein>
    <recommendedName>
        <fullName evidence="4">Surface antigen</fullName>
    </recommendedName>
</protein>
<evidence type="ECO:0008006" key="4">
    <source>
        <dbReference type="Google" id="ProtNLM"/>
    </source>
</evidence>
<dbReference type="EMBL" id="SWJE01000017">
    <property type="protein sequence ID" value="TKC81663.1"/>
    <property type="molecule type" value="Genomic_DNA"/>
</dbReference>
<feature type="chain" id="PRO_5020861571" description="Surface antigen" evidence="1">
    <location>
        <begin position="24"/>
        <end position="169"/>
    </location>
</feature>
<evidence type="ECO:0000256" key="1">
    <source>
        <dbReference type="SAM" id="SignalP"/>
    </source>
</evidence>
<dbReference type="AlphaFoldDB" id="A0A4U1HNA0"/>
<accession>A0A4U1HNA0</accession>
<evidence type="ECO:0000313" key="3">
    <source>
        <dbReference type="Proteomes" id="UP000305539"/>
    </source>
</evidence>
<sequence>MRTIVGLGTALVAGMLCAAPAAAQDEASTSSPPLGTCRQVTGQAEIDGVMQPISGLACLQADGTWQIVQNMDGGWTIPERDYAYYYGYGPWYWAPPVVFGVGASFVFVDRFHHFHHFDHFHFHHFDHDNGHVMFRGNPAFVRGGWGGPHAWGSPHGWGGMGGGGGFHRH</sequence>